<proteinExistence type="inferred from homology"/>
<name>A0A5C5YFU1_9BACT</name>
<sequence length="304" mass="33506">MTNLMSSQQQFASHQAYFVCPSIQRDGWLPFDQVCLPVDDLGFRQGVTAVERMRTYHGVPFRLNDHLRRWAGTLQVVRIGDVPPPETLGQVIQEALARNATLVAAEKEVGITMWATPGIQPGAAATFAVHLNRIDHAAVEERQSTGQPVVLCDVVQPPTQTWPRHAKVRCRLHYYLADAHARSLVPDATGVLADCDGSWTESSVASIALVSGREIAFAPAAQVLPGITQLHVRTLAKDLAIDVTERRLTTDRIARADAMLLMGTDTGLWFANRVHDSRAFVIADFAGVQQCELVTELQQRFVPK</sequence>
<evidence type="ECO:0000256" key="1">
    <source>
        <dbReference type="ARBA" id="ARBA00009320"/>
    </source>
</evidence>
<dbReference type="GO" id="GO:0008483">
    <property type="term" value="F:transaminase activity"/>
    <property type="evidence" value="ECO:0007669"/>
    <property type="project" value="UniProtKB-KW"/>
</dbReference>
<dbReference type="GO" id="GO:0046394">
    <property type="term" value="P:carboxylic acid biosynthetic process"/>
    <property type="evidence" value="ECO:0007669"/>
    <property type="project" value="UniProtKB-ARBA"/>
</dbReference>
<dbReference type="Gene3D" id="3.30.470.10">
    <property type="match status" value="1"/>
</dbReference>
<accession>A0A5C5YFU1</accession>
<dbReference type="InterPro" id="IPR036038">
    <property type="entry name" value="Aminotransferase-like"/>
</dbReference>
<dbReference type="InterPro" id="IPR001544">
    <property type="entry name" value="Aminotrans_IV"/>
</dbReference>
<comment type="similarity">
    <text evidence="1">Belongs to the class-IV pyridoxal-phosphate-dependent aminotransferase family.</text>
</comment>
<dbReference type="AlphaFoldDB" id="A0A5C5YFU1"/>
<keyword evidence="2" id="KW-0808">Transferase</keyword>
<dbReference type="OrthoDB" id="9805628at2"/>
<evidence type="ECO:0000313" key="2">
    <source>
        <dbReference type="EMBL" id="TWT73361.1"/>
    </source>
</evidence>
<dbReference type="PANTHER" id="PTHR42743:SF4">
    <property type="entry name" value="BRANCHED-CHAIN-AMINO-ACID AMINOTRANSFERASE-RELATED"/>
    <property type="match status" value="1"/>
</dbReference>
<dbReference type="InterPro" id="IPR043131">
    <property type="entry name" value="BCAT-like_N"/>
</dbReference>
<dbReference type="Proteomes" id="UP000318053">
    <property type="component" value="Unassembled WGS sequence"/>
</dbReference>
<dbReference type="InterPro" id="IPR043132">
    <property type="entry name" value="BCAT-like_C"/>
</dbReference>
<dbReference type="SUPFAM" id="SSF56752">
    <property type="entry name" value="D-aminoacid aminotransferase-like PLP-dependent enzymes"/>
    <property type="match status" value="1"/>
</dbReference>
<organism evidence="2 3">
    <name type="scientific">Allorhodopirellula solitaria</name>
    <dbReference type="NCBI Taxonomy" id="2527987"/>
    <lineage>
        <taxon>Bacteria</taxon>
        <taxon>Pseudomonadati</taxon>
        <taxon>Planctomycetota</taxon>
        <taxon>Planctomycetia</taxon>
        <taxon>Pirellulales</taxon>
        <taxon>Pirellulaceae</taxon>
        <taxon>Allorhodopirellula</taxon>
    </lineage>
</organism>
<evidence type="ECO:0000313" key="3">
    <source>
        <dbReference type="Proteomes" id="UP000318053"/>
    </source>
</evidence>
<dbReference type="InterPro" id="IPR050571">
    <property type="entry name" value="Class-IV_PLP-Dep_Aminotrnsfr"/>
</dbReference>
<reference evidence="2 3" key="1">
    <citation type="submission" date="2019-02" db="EMBL/GenBank/DDBJ databases">
        <title>Deep-cultivation of Planctomycetes and their phenomic and genomic characterization uncovers novel biology.</title>
        <authorList>
            <person name="Wiegand S."/>
            <person name="Jogler M."/>
            <person name="Boedeker C."/>
            <person name="Pinto D."/>
            <person name="Vollmers J."/>
            <person name="Rivas-Marin E."/>
            <person name="Kohn T."/>
            <person name="Peeters S.H."/>
            <person name="Heuer A."/>
            <person name="Rast P."/>
            <person name="Oberbeckmann S."/>
            <person name="Bunk B."/>
            <person name="Jeske O."/>
            <person name="Meyerdierks A."/>
            <person name="Storesund J.E."/>
            <person name="Kallscheuer N."/>
            <person name="Luecker S."/>
            <person name="Lage O.M."/>
            <person name="Pohl T."/>
            <person name="Merkel B.J."/>
            <person name="Hornburger P."/>
            <person name="Mueller R.-W."/>
            <person name="Bruemmer F."/>
            <person name="Labrenz M."/>
            <person name="Spormann A.M."/>
            <person name="Op Den Camp H."/>
            <person name="Overmann J."/>
            <person name="Amann R."/>
            <person name="Jetten M.S.M."/>
            <person name="Mascher T."/>
            <person name="Medema M.H."/>
            <person name="Devos D.P."/>
            <person name="Kaster A.-K."/>
            <person name="Ovreas L."/>
            <person name="Rohde M."/>
            <person name="Galperin M.Y."/>
            <person name="Jogler C."/>
        </authorList>
    </citation>
    <scope>NUCLEOTIDE SEQUENCE [LARGE SCALE GENOMIC DNA]</scope>
    <source>
        <strain evidence="2 3">CA85</strain>
    </source>
</reference>
<dbReference type="Gene3D" id="3.20.10.10">
    <property type="entry name" value="D-amino Acid Aminotransferase, subunit A, domain 2"/>
    <property type="match status" value="1"/>
</dbReference>
<dbReference type="PANTHER" id="PTHR42743">
    <property type="entry name" value="AMINO-ACID AMINOTRANSFERASE"/>
    <property type="match status" value="1"/>
</dbReference>
<keyword evidence="2" id="KW-0032">Aminotransferase</keyword>
<gene>
    <name evidence="2" type="ORF">CA85_18300</name>
</gene>
<dbReference type="RefSeq" id="WP_146390893.1">
    <property type="nucleotide sequence ID" value="NZ_SJPK01000003.1"/>
</dbReference>
<dbReference type="EMBL" id="SJPK01000003">
    <property type="protein sequence ID" value="TWT73361.1"/>
    <property type="molecule type" value="Genomic_DNA"/>
</dbReference>
<comment type="caution">
    <text evidence="2">The sequence shown here is derived from an EMBL/GenBank/DDBJ whole genome shotgun (WGS) entry which is preliminary data.</text>
</comment>
<dbReference type="Pfam" id="PF01063">
    <property type="entry name" value="Aminotran_4"/>
    <property type="match status" value="1"/>
</dbReference>
<protein>
    <submittedName>
        <fullName evidence="2">Branched-chain amino acid aminotransferase</fullName>
    </submittedName>
</protein>
<keyword evidence="3" id="KW-1185">Reference proteome</keyword>